<dbReference type="Pfam" id="PF01391">
    <property type="entry name" value="Collagen"/>
    <property type="match status" value="1"/>
</dbReference>
<feature type="region of interest" description="Disordered" evidence="1">
    <location>
        <begin position="1"/>
        <end position="74"/>
    </location>
</feature>
<sequence length="110" mass="11267">RVEEQCPPLPHACTCSQESKGPPGPSGPPGGPGVRGARGDRGEPGVTGPQGPTGEIGPSGPPGPPGPQGPSGVSFQGPPVSLCFCNRANQCIISHLLYLERIMHIKHFIM</sequence>
<comment type="caution">
    <text evidence="2">The sequence shown here is derived from an EMBL/GenBank/DDBJ whole genome shotgun (WGS) entry which is preliminary data.</text>
</comment>
<evidence type="ECO:0000313" key="3">
    <source>
        <dbReference type="Proteomes" id="UP001444071"/>
    </source>
</evidence>
<feature type="non-terminal residue" evidence="2">
    <location>
        <position position="1"/>
    </location>
</feature>
<evidence type="ECO:0000256" key="1">
    <source>
        <dbReference type="SAM" id="MobiDB-lite"/>
    </source>
</evidence>
<dbReference type="EMBL" id="JAHRIM010003919">
    <property type="protein sequence ID" value="MEQ2259488.1"/>
    <property type="molecule type" value="Genomic_DNA"/>
</dbReference>
<evidence type="ECO:0000313" key="2">
    <source>
        <dbReference type="EMBL" id="MEQ2259488.1"/>
    </source>
</evidence>
<proteinExistence type="predicted"/>
<gene>
    <name evidence="2" type="ORF">XENORESO_012627</name>
</gene>
<keyword evidence="3" id="KW-1185">Reference proteome</keyword>
<organism evidence="2 3">
    <name type="scientific">Xenotaenia resolanae</name>
    <dbReference type="NCBI Taxonomy" id="208358"/>
    <lineage>
        <taxon>Eukaryota</taxon>
        <taxon>Metazoa</taxon>
        <taxon>Chordata</taxon>
        <taxon>Craniata</taxon>
        <taxon>Vertebrata</taxon>
        <taxon>Euteleostomi</taxon>
        <taxon>Actinopterygii</taxon>
        <taxon>Neopterygii</taxon>
        <taxon>Teleostei</taxon>
        <taxon>Neoteleostei</taxon>
        <taxon>Acanthomorphata</taxon>
        <taxon>Ovalentaria</taxon>
        <taxon>Atherinomorphae</taxon>
        <taxon>Cyprinodontiformes</taxon>
        <taxon>Goodeidae</taxon>
        <taxon>Xenotaenia</taxon>
    </lineage>
</organism>
<dbReference type="InterPro" id="IPR008160">
    <property type="entry name" value="Collagen"/>
</dbReference>
<protein>
    <submittedName>
        <fullName evidence="2">Uncharacterized protein</fullName>
    </submittedName>
</protein>
<reference evidence="2 3" key="1">
    <citation type="submission" date="2021-06" db="EMBL/GenBank/DDBJ databases">
        <authorList>
            <person name="Palmer J.M."/>
        </authorList>
    </citation>
    <scope>NUCLEOTIDE SEQUENCE [LARGE SCALE GENOMIC DNA]</scope>
    <source>
        <strain evidence="2 3">XR_2019</strain>
        <tissue evidence="2">Muscle</tissue>
    </source>
</reference>
<accession>A0ABV0VQH1</accession>
<dbReference type="Proteomes" id="UP001444071">
    <property type="component" value="Unassembled WGS sequence"/>
</dbReference>
<feature type="compositionally biased region" description="Pro residues" evidence="1">
    <location>
        <begin position="59"/>
        <end position="68"/>
    </location>
</feature>
<name>A0ABV0VQH1_9TELE</name>
<feature type="compositionally biased region" description="Pro residues" evidence="1">
    <location>
        <begin position="22"/>
        <end position="31"/>
    </location>
</feature>